<dbReference type="RefSeq" id="WP_252546604.1">
    <property type="nucleotide sequence ID" value="NZ_CP099468.1"/>
</dbReference>
<keyword evidence="2" id="KW-0812">Transmembrane</keyword>
<feature type="region of interest" description="Disordered" evidence="1">
    <location>
        <begin position="113"/>
        <end position="138"/>
    </location>
</feature>
<keyword evidence="2" id="KW-0472">Membrane</keyword>
<dbReference type="Proteomes" id="UP001056374">
    <property type="component" value="Chromosome"/>
</dbReference>
<organism evidence="3 4">
    <name type="scientific">Streptomyces phaeoluteigriseus</name>
    <dbReference type="NCBI Taxonomy" id="114686"/>
    <lineage>
        <taxon>Bacteria</taxon>
        <taxon>Bacillati</taxon>
        <taxon>Actinomycetota</taxon>
        <taxon>Actinomycetes</taxon>
        <taxon>Kitasatosporales</taxon>
        <taxon>Streptomycetaceae</taxon>
        <taxon>Streptomyces</taxon>
        <taxon>Streptomyces aurantiacus group</taxon>
    </lineage>
</organism>
<feature type="compositionally biased region" description="Basic residues" evidence="1">
    <location>
        <begin position="123"/>
        <end position="138"/>
    </location>
</feature>
<reference evidence="3" key="1">
    <citation type="submission" date="2022-06" db="EMBL/GenBank/DDBJ databases">
        <title>Complete genome sequence of soil microorganisms Streptomyces sp. Qhu-M197 isolated from Alpine meadows habitats on the Tibetan Plateau.</title>
        <authorList>
            <person name="Zhang B."/>
            <person name="Xiang X."/>
            <person name="Fan J."/>
        </authorList>
    </citation>
    <scope>NUCLEOTIDE SEQUENCE</scope>
    <source>
        <strain evidence="3">Qhu-M197</strain>
    </source>
</reference>
<keyword evidence="4" id="KW-1185">Reference proteome</keyword>
<keyword evidence="2" id="KW-1133">Transmembrane helix</keyword>
<evidence type="ECO:0000313" key="3">
    <source>
        <dbReference type="EMBL" id="USQ83534.1"/>
    </source>
</evidence>
<sequence length="138" mass="13654">MATVGATGSCVATVGATGSYVVAGTVLALFGALAVVLMPLRVSLVDRHGPRRALPPMTAPHAVLLGAPADVTWRPGAQPVVLGALAALAGACAPPPGPVMALVTAAVAGTVGRSGGARGTGLSRRRRSRPGRRRRGPP</sequence>
<feature type="transmembrane region" description="Helical" evidence="2">
    <location>
        <begin position="20"/>
        <end position="42"/>
    </location>
</feature>
<gene>
    <name evidence="3" type="ORF">NFX46_06855</name>
</gene>
<name>A0ABY4Z3C4_9ACTN</name>
<dbReference type="EMBL" id="CP099468">
    <property type="protein sequence ID" value="USQ83534.1"/>
    <property type="molecule type" value="Genomic_DNA"/>
</dbReference>
<accession>A0ABY4Z3C4</accession>
<evidence type="ECO:0000256" key="2">
    <source>
        <dbReference type="SAM" id="Phobius"/>
    </source>
</evidence>
<evidence type="ECO:0000256" key="1">
    <source>
        <dbReference type="SAM" id="MobiDB-lite"/>
    </source>
</evidence>
<dbReference type="InterPro" id="IPR036259">
    <property type="entry name" value="MFS_trans_sf"/>
</dbReference>
<dbReference type="SUPFAM" id="SSF103473">
    <property type="entry name" value="MFS general substrate transporter"/>
    <property type="match status" value="1"/>
</dbReference>
<dbReference type="PANTHER" id="PTHR23542:SF1">
    <property type="entry name" value="MAJOR FACILITATOR SUPERFAMILY (MFS) PROFILE DOMAIN-CONTAINING PROTEIN"/>
    <property type="match status" value="1"/>
</dbReference>
<proteinExistence type="predicted"/>
<evidence type="ECO:0000313" key="4">
    <source>
        <dbReference type="Proteomes" id="UP001056374"/>
    </source>
</evidence>
<protein>
    <submittedName>
        <fullName evidence="3">Uncharacterized protein</fullName>
    </submittedName>
</protein>
<dbReference type="PANTHER" id="PTHR23542">
    <property type="match status" value="1"/>
</dbReference>